<protein>
    <submittedName>
        <fullName evidence="2">Alpha/beta hydrolase</fullName>
    </submittedName>
</protein>
<dbReference type="Proteomes" id="UP000014071">
    <property type="component" value="Unassembled WGS sequence"/>
</dbReference>
<evidence type="ECO:0000259" key="1">
    <source>
        <dbReference type="Pfam" id="PF00561"/>
    </source>
</evidence>
<dbReference type="SUPFAM" id="SSF53474">
    <property type="entry name" value="alpha/beta-Hydrolases"/>
    <property type="match status" value="1"/>
</dbReference>
<keyword evidence="3" id="KW-1185">Reference proteome</keyword>
<proteinExistence type="predicted"/>
<dbReference type="Pfam" id="PF00561">
    <property type="entry name" value="Abhydrolase_1"/>
    <property type="match status" value="1"/>
</dbReference>
<dbReference type="GO" id="GO:0016787">
    <property type="term" value="F:hydrolase activity"/>
    <property type="evidence" value="ECO:0007669"/>
    <property type="project" value="UniProtKB-KW"/>
</dbReference>
<dbReference type="AlphaFoldDB" id="R9P252"/>
<dbReference type="PANTHER" id="PTHR43433:SF5">
    <property type="entry name" value="AB HYDROLASE-1 DOMAIN-CONTAINING PROTEIN"/>
    <property type="match status" value="1"/>
</dbReference>
<feature type="domain" description="AB hydrolase-1" evidence="1">
    <location>
        <begin position="80"/>
        <end position="330"/>
    </location>
</feature>
<dbReference type="InterPro" id="IPR000073">
    <property type="entry name" value="AB_hydrolase_1"/>
</dbReference>
<organism evidence="2 3">
    <name type="scientific">Pseudozyma hubeiensis (strain SY62)</name>
    <name type="common">Yeast</name>
    <dbReference type="NCBI Taxonomy" id="1305764"/>
    <lineage>
        <taxon>Eukaryota</taxon>
        <taxon>Fungi</taxon>
        <taxon>Dikarya</taxon>
        <taxon>Basidiomycota</taxon>
        <taxon>Ustilaginomycotina</taxon>
        <taxon>Ustilaginomycetes</taxon>
        <taxon>Ustilaginales</taxon>
        <taxon>Ustilaginaceae</taxon>
        <taxon>Pseudozyma</taxon>
    </lineage>
</organism>
<name>R9P252_PSEHS</name>
<dbReference type="RefSeq" id="XP_012188943.1">
    <property type="nucleotide sequence ID" value="XM_012333553.1"/>
</dbReference>
<dbReference type="PANTHER" id="PTHR43433">
    <property type="entry name" value="HYDROLASE, ALPHA/BETA FOLD FAMILY PROTEIN"/>
    <property type="match status" value="1"/>
</dbReference>
<gene>
    <name evidence="2" type="ORF">PHSY_002931</name>
</gene>
<dbReference type="eggNOG" id="KOG4178">
    <property type="taxonomic scope" value="Eukaryota"/>
</dbReference>
<evidence type="ECO:0000313" key="2">
    <source>
        <dbReference type="EMBL" id="GAC95356.1"/>
    </source>
</evidence>
<dbReference type="EMBL" id="DF238793">
    <property type="protein sequence ID" value="GAC95356.1"/>
    <property type="molecule type" value="Genomic_DNA"/>
</dbReference>
<dbReference type="GeneID" id="24108222"/>
<accession>R9P252</accession>
<dbReference type="Gene3D" id="3.40.50.1820">
    <property type="entry name" value="alpha/beta hydrolase"/>
    <property type="match status" value="1"/>
</dbReference>
<evidence type="ECO:0000313" key="3">
    <source>
        <dbReference type="Proteomes" id="UP000014071"/>
    </source>
</evidence>
<keyword evidence="2" id="KW-0378">Hydrolase</keyword>
<dbReference type="OrthoDB" id="19657at2759"/>
<dbReference type="InterPro" id="IPR050471">
    <property type="entry name" value="AB_hydrolase"/>
</dbReference>
<dbReference type="InterPro" id="IPR029058">
    <property type="entry name" value="AB_hydrolase_fold"/>
</dbReference>
<sequence length="356" mass="39434">MATEALLPLGAAYTGATQSHLDSAKADAGKEYFPTVFNPATVHQKGHAVIGAGRSGLTKSGPLDGFKLYYEVHGTGPIKVIFVMGLNNSCFGWLPQVEYLCKDPRYSCLVFDNRGVSNSETPAGWYKTSEMAVDAFELLKHVGWLKDGERSVHVAGVSMGGMIALEMARQRPEVIKSLTLISTAAGRRYRTPTYGLTSLARVLGGRVLGFDSEPYRLNRLITTLFPQVWLEQPSTKDPKGRSNQQVLYDMFKWRFHFTIRQSLHGAVSQMKAAVTHHISDADLDKINKSVAKICILTGDTDYLVDPRNSKFLKEKLESAEYHRFEKAGHALGNQIADKVNEILEKVIAEGEERAKL</sequence>
<reference evidence="3" key="1">
    <citation type="journal article" date="2013" name="Genome Announc.">
        <title>Draft genome sequence of the basidiomycetous yeast-like fungus Pseudozyma hubeiensis SY62, which produces an abundant amount of the biosurfactant mannosylerythritol lipids.</title>
        <authorList>
            <person name="Konishi M."/>
            <person name="Hatada Y."/>
            <person name="Horiuchi J."/>
        </authorList>
    </citation>
    <scope>NUCLEOTIDE SEQUENCE [LARGE SCALE GENOMIC DNA]</scope>
    <source>
        <strain evidence="3">SY62</strain>
    </source>
</reference>
<dbReference type="HOGENOM" id="CLU_020336_20_1_1"/>
<dbReference type="STRING" id="1305764.R9P252"/>